<evidence type="ECO:0000313" key="3">
    <source>
        <dbReference type="Proteomes" id="UP000184310"/>
    </source>
</evidence>
<dbReference type="InterPro" id="IPR003607">
    <property type="entry name" value="HD/PDEase_dom"/>
</dbReference>
<accession>A0A1M6QVD9</accession>
<protein>
    <submittedName>
        <fullName evidence="2">HDOD domain-containing protein</fullName>
    </submittedName>
</protein>
<dbReference type="Pfam" id="PF01966">
    <property type="entry name" value="HD"/>
    <property type="match status" value="1"/>
</dbReference>
<dbReference type="Proteomes" id="UP000184310">
    <property type="component" value="Unassembled WGS sequence"/>
</dbReference>
<dbReference type="OrthoDB" id="9794480at2"/>
<gene>
    <name evidence="2" type="ORF">SAMN02745163_03465</name>
</gene>
<proteinExistence type="predicted"/>
<sequence length="204" mass="23278">MIGFCVPTLNEAENLLREAENLNPGDWIQHSIYTAEASKLIASNCPTLNPETAYILGLLHDIGRRFGVTSMRHSIDGYNFAMSKGYPLLAQICLTHSHPLKLIDEAFGVWDCSTEEYKFVEDFLKSTKYDDYDKLIQLCDALALPSGFCLIEKRLMDVALRHGIHKYALEKWKATFKLKEYFEKMIGKSIYTLLPGVIENTFEL</sequence>
<dbReference type="Gene3D" id="1.10.3210.10">
    <property type="entry name" value="Hypothetical protein af1432"/>
    <property type="match status" value="1"/>
</dbReference>
<dbReference type="CDD" id="cd00077">
    <property type="entry name" value="HDc"/>
    <property type="match status" value="1"/>
</dbReference>
<evidence type="ECO:0000313" key="2">
    <source>
        <dbReference type="EMBL" id="SHK24110.1"/>
    </source>
</evidence>
<keyword evidence="3" id="KW-1185">Reference proteome</keyword>
<dbReference type="AlphaFoldDB" id="A0A1M6QVD9"/>
<dbReference type="STRING" id="1121302.SAMN02745163_03465"/>
<name>A0A1M6QVD9_9CLOT</name>
<dbReference type="RefSeq" id="WP_072990828.1">
    <property type="nucleotide sequence ID" value="NZ_FQZB01000015.1"/>
</dbReference>
<dbReference type="SUPFAM" id="SSF109604">
    <property type="entry name" value="HD-domain/PDEase-like"/>
    <property type="match status" value="1"/>
</dbReference>
<organism evidence="2 3">
    <name type="scientific">Clostridium cavendishii DSM 21758</name>
    <dbReference type="NCBI Taxonomy" id="1121302"/>
    <lineage>
        <taxon>Bacteria</taxon>
        <taxon>Bacillati</taxon>
        <taxon>Bacillota</taxon>
        <taxon>Clostridia</taxon>
        <taxon>Eubacteriales</taxon>
        <taxon>Clostridiaceae</taxon>
        <taxon>Clostridium</taxon>
    </lineage>
</organism>
<dbReference type="SMART" id="SM00471">
    <property type="entry name" value="HDc"/>
    <property type="match status" value="1"/>
</dbReference>
<evidence type="ECO:0000259" key="1">
    <source>
        <dbReference type="SMART" id="SM00471"/>
    </source>
</evidence>
<dbReference type="EMBL" id="FQZB01000015">
    <property type="protein sequence ID" value="SHK24110.1"/>
    <property type="molecule type" value="Genomic_DNA"/>
</dbReference>
<dbReference type="InterPro" id="IPR006674">
    <property type="entry name" value="HD_domain"/>
</dbReference>
<feature type="domain" description="HD/PDEase" evidence="1">
    <location>
        <begin position="23"/>
        <end position="154"/>
    </location>
</feature>
<reference evidence="2 3" key="1">
    <citation type="submission" date="2016-11" db="EMBL/GenBank/DDBJ databases">
        <authorList>
            <person name="Jaros S."/>
            <person name="Januszkiewicz K."/>
            <person name="Wedrychowicz H."/>
        </authorList>
    </citation>
    <scope>NUCLEOTIDE SEQUENCE [LARGE SCALE GENOMIC DNA]</scope>
    <source>
        <strain evidence="2 3">DSM 21758</strain>
    </source>
</reference>